<proteinExistence type="predicted"/>
<dbReference type="SUPFAM" id="SSF159501">
    <property type="entry name" value="EreA/ChaN-like"/>
    <property type="match status" value="1"/>
</dbReference>
<keyword evidence="3" id="KW-1185">Reference proteome</keyword>
<name>A0A4S1XCQ5_9SPHN</name>
<feature type="chain" id="PRO_5020961683" description="SPOR domain-containing protein" evidence="1">
    <location>
        <begin position="23"/>
        <end position="246"/>
    </location>
</feature>
<dbReference type="EMBL" id="SRXT01000004">
    <property type="protein sequence ID" value="TGX53200.1"/>
    <property type="molecule type" value="Genomic_DNA"/>
</dbReference>
<sequence>MILPLSPLAFAAAFVAVLPAHAQTTPRADDVLVLGALHDLHAREESFGYDRLHRLLEAFRPDVVVLEVRPDELAGRTDTPGRPEYPRMVWRWLDESRVEAVAMEPGGARFAELAGAAAAAFAALGRNDPQGAAALTAFDEALETALLAYWRHPSQTQDATTARMVDSHVALRAAIVGPAFAKVQSAWDDGMAEVATRTVQSRPGKRVLVIGSYRNRGQLEDAVRKVAAARIVPSSAWVTRVAGADD</sequence>
<dbReference type="OrthoDB" id="7551296at2"/>
<comment type="caution">
    <text evidence="2">The sequence shown here is derived from an EMBL/GenBank/DDBJ whole genome shotgun (WGS) entry which is preliminary data.</text>
</comment>
<evidence type="ECO:0000313" key="2">
    <source>
        <dbReference type="EMBL" id="TGX53200.1"/>
    </source>
</evidence>
<reference evidence="2 3" key="1">
    <citation type="submission" date="2019-04" db="EMBL/GenBank/DDBJ databases">
        <title>Sphingomonas psychrotolerans sp. nov., isolated from soil in the Tianshan Mountains, Xinjiang, China.</title>
        <authorList>
            <person name="Luo Y."/>
            <person name="Sheng H."/>
        </authorList>
    </citation>
    <scope>NUCLEOTIDE SEQUENCE [LARGE SCALE GENOMIC DNA]</scope>
    <source>
        <strain evidence="2 3">ZFGT-11</strain>
    </source>
</reference>
<dbReference type="RefSeq" id="WP_135963710.1">
    <property type="nucleotide sequence ID" value="NZ_SRXT01000004.1"/>
</dbReference>
<evidence type="ECO:0008006" key="4">
    <source>
        <dbReference type="Google" id="ProtNLM"/>
    </source>
</evidence>
<dbReference type="AlphaFoldDB" id="A0A4S1XCQ5"/>
<protein>
    <recommendedName>
        <fullName evidence="4">SPOR domain-containing protein</fullName>
    </recommendedName>
</protein>
<feature type="signal peptide" evidence="1">
    <location>
        <begin position="1"/>
        <end position="22"/>
    </location>
</feature>
<evidence type="ECO:0000256" key="1">
    <source>
        <dbReference type="SAM" id="SignalP"/>
    </source>
</evidence>
<accession>A0A4S1XCQ5</accession>
<keyword evidence="1" id="KW-0732">Signal</keyword>
<evidence type="ECO:0000313" key="3">
    <source>
        <dbReference type="Proteomes" id="UP000306147"/>
    </source>
</evidence>
<dbReference type="Proteomes" id="UP000306147">
    <property type="component" value="Unassembled WGS sequence"/>
</dbReference>
<gene>
    <name evidence="2" type="ORF">E5A73_10050</name>
</gene>
<organism evidence="2 3">
    <name type="scientific">Sphingomonas gei</name>
    <dbReference type="NCBI Taxonomy" id="1395960"/>
    <lineage>
        <taxon>Bacteria</taxon>
        <taxon>Pseudomonadati</taxon>
        <taxon>Pseudomonadota</taxon>
        <taxon>Alphaproteobacteria</taxon>
        <taxon>Sphingomonadales</taxon>
        <taxon>Sphingomonadaceae</taxon>
        <taxon>Sphingomonas</taxon>
    </lineage>
</organism>